<dbReference type="GeneID" id="115482607"/>
<name>A0A6P7ZW45_9AMPH</name>
<dbReference type="AlphaFoldDB" id="A0A6P7ZW45"/>
<dbReference type="InterPro" id="IPR032675">
    <property type="entry name" value="LRR_dom_sf"/>
</dbReference>
<keyword evidence="3" id="KW-0677">Repeat</keyword>
<dbReference type="InterPro" id="IPR001611">
    <property type="entry name" value="Leu-rich_rpt"/>
</dbReference>
<dbReference type="SUPFAM" id="SSF52058">
    <property type="entry name" value="L domain-like"/>
    <property type="match status" value="1"/>
</dbReference>
<dbReference type="InterPro" id="IPR051071">
    <property type="entry name" value="LRR-bact_E3_ubiq_ligases"/>
</dbReference>
<dbReference type="PRINTS" id="PR00019">
    <property type="entry name" value="LEURICHRPT"/>
</dbReference>
<sequence>MKVSTCLSILLLTLPTILSLCPSDCLCLGSSRNVDCSGRNLTALPYSLQDNITSLNLSHNQFINLDNQLTRFTNLRTLDISQNLLTSLPSNLPRSLWELYAINNNIKTLLKSDTAYQWNLKFLDVSKNKIQRAVLINNTLTSLKFLNLSTNKLWTVPTNMPYYLETADLSNNFLTQILPGTLMRLPHLKSLYLHGNGFTYIPDKSFDQLFQLQMITLYDNSWQCNEKQSIAYLLTWIMKTTAHVNGYPCSNQSMFGENATLHMSTPKENAEAAATQFPLLSVEPSKVTKLHKQLPAEENLLMATLSNATVISASTNGPFITDEEGSAAENKNSYITLAAGNTFIKVSLSKSSENAKETRPSNPPVNQIISNIISTHLPEEVQQSTIILSRKDETTTSTSDHHKPFSGSMCKVFAFGLILFNILALLIA</sequence>
<dbReference type="RefSeq" id="XP_030078386.1">
    <property type="nucleotide sequence ID" value="XM_030222526.1"/>
</dbReference>
<proteinExistence type="predicted"/>
<feature type="signal peptide" evidence="5">
    <location>
        <begin position="1"/>
        <end position="19"/>
    </location>
</feature>
<feature type="transmembrane region" description="Helical" evidence="4">
    <location>
        <begin position="405"/>
        <end position="427"/>
    </location>
</feature>
<dbReference type="PANTHER" id="PTHR47114">
    <property type="match status" value="1"/>
</dbReference>
<dbReference type="SMART" id="SM00013">
    <property type="entry name" value="LRRNT"/>
    <property type="match status" value="1"/>
</dbReference>
<dbReference type="Pfam" id="PF00560">
    <property type="entry name" value="LRR_1"/>
    <property type="match status" value="1"/>
</dbReference>
<dbReference type="PANTHER" id="PTHR47114:SF2">
    <property type="entry name" value="OLIGODENDROCYTE-MYELIN GLYCOPROTEIN"/>
    <property type="match status" value="1"/>
</dbReference>
<reference evidence="8 9" key="1">
    <citation type="submission" date="2025-04" db="UniProtKB">
        <authorList>
            <consortium name="RefSeq"/>
        </authorList>
    </citation>
    <scope>IDENTIFICATION</scope>
</reference>
<accession>A0A6P7ZW45</accession>
<organism evidence="7 8">
    <name type="scientific">Microcaecilia unicolor</name>
    <dbReference type="NCBI Taxonomy" id="1415580"/>
    <lineage>
        <taxon>Eukaryota</taxon>
        <taxon>Metazoa</taxon>
        <taxon>Chordata</taxon>
        <taxon>Craniata</taxon>
        <taxon>Vertebrata</taxon>
        <taxon>Euteleostomi</taxon>
        <taxon>Amphibia</taxon>
        <taxon>Gymnophiona</taxon>
        <taxon>Siphonopidae</taxon>
        <taxon>Microcaecilia</taxon>
    </lineage>
</organism>
<dbReference type="InterPro" id="IPR000372">
    <property type="entry name" value="LRRNT"/>
</dbReference>
<evidence type="ECO:0000256" key="2">
    <source>
        <dbReference type="ARBA" id="ARBA00022729"/>
    </source>
</evidence>
<evidence type="ECO:0000256" key="1">
    <source>
        <dbReference type="ARBA" id="ARBA00022614"/>
    </source>
</evidence>
<keyword evidence="4" id="KW-0812">Transmembrane</keyword>
<feature type="chain" id="PRO_5044652643" evidence="5">
    <location>
        <begin position="20"/>
        <end position="428"/>
    </location>
</feature>
<keyword evidence="1" id="KW-0433">Leucine-rich repeat</keyword>
<keyword evidence="7" id="KW-1185">Reference proteome</keyword>
<evidence type="ECO:0000313" key="7">
    <source>
        <dbReference type="Proteomes" id="UP000515156"/>
    </source>
</evidence>
<dbReference type="KEGG" id="muo:115482607"/>
<keyword evidence="4" id="KW-0472">Membrane</keyword>
<feature type="domain" description="LRRNT" evidence="6">
    <location>
        <begin position="20"/>
        <end position="54"/>
    </location>
</feature>
<dbReference type="PROSITE" id="PS51450">
    <property type="entry name" value="LRR"/>
    <property type="match status" value="1"/>
</dbReference>
<dbReference type="Proteomes" id="UP000515156">
    <property type="component" value="Chromosome 13"/>
</dbReference>
<protein>
    <submittedName>
        <fullName evidence="8 9">Oligodendrocyte-myelin glycoprotein</fullName>
    </submittedName>
</protein>
<dbReference type="InterPro" id="IPR003591">
    <property type="entry name" value="Leu-rich_rpt_typical-subtyp"/>
</dbReference>
<evidence type="ECO:0000256" key="3">
    <source>
        <dbReference type="ARBA" id="ARBA00022737"/>
    </source>
</evidence>
<evidence type="ECO:0000256" key="4">
    <source>
        <dbReference type="SAM" id="Phobius"/>
    </source>
</evidence>
<dbReference type="GO" id="GO:0031102">
    <property type="term" value="P:neuron projection regeneration"/>
    <property type="evidence" value="ECO:0007669"/>
    <property type="project" value="TreeGrafter"/>
</dbReference>
<evidence type="ECO:0000313" key="9">
    <source>
        <dbReference type="RefSeq" id="XP_030078387.1"/>
    </source>
</evidence>
<keyword evidence="4" id="KW-1133">Transmembrane helix</keyword>
<dbReference type="CTD" id="4974"/>
<dbReference type="Gene3D" id="3.80.10.10">
    <property type="entry name" value="Ribonuclease Inhibitor"/>
    <property type="match status" value="2"/>
</dbReference>
<dbReference type="FunFam" id="3.80.10.10:FF:000445">
    <property type="entry name" value="Oligodendrocyte myelin glycoprotein b"/>
    <property type="match status" value="1"/>
</dbReference>
<evidence type="ECO:0000259" key="6">
    <source>
        <dbReference type="SMART" id="SM00013"/>
    </source>
</evidence>
<dbReference type="SMART" id="SM00369">
    <property type="entry name" value="LRR_TYP"/>
    <property type="match status" value="3"/>
</dbReference>
<evidence type="ECO:0000313" key="8">
    <source>
        <dbReference type="RefSeq" id="XP_030078386.1"/>
    </source>
</evidence>
<gene>
    <name evidence="8 9" type="primary">OMG</name>
</gene>
<dbReference type="RefSeq" id="XP_030078387.1">
    <property type="nucleotide sequence ID" value="XM_030222527.1"/>
</dbReference>
<keyword evidence="2 5" id="KW-0732">Signal</keyword>
<dbReference type="OrthoDB" id="1574204at2759"/>
<evidence type="ECO:0000256" key="5">
    <source>
        <dbReference type="SAM" id="SignalP"/>
    </source>
</evidence>
<dbReference type="Pfam" id="PF13855">
    <property type="entry name" value="LRR_8"/>
    <property type="match status" value="1"/>
</dbReference>